<dbReference type="AlphaFoldDB" id="A0AAE0ZK48"/>
<dbReference type="EMBL" id="JAWDGP010003779">
    <property type="protein sequence ID" value="KAK3770963.1"/>
    <property type="molecule type" value="Genomic_DNA"/>
</dbReference>
<dbReference type="GO" id="GO:0005886">
    <property type="term" value="C:plasma membrane"/>
    <property type="evidence" value="ECO:0007669"/>
    <property type="project" value="TreeGrafter"/>
</dbReference>
<dbReference type="GO" id="GO:0051209">
    <property type="term" value="P:release of sequestered calcium ion into cytosol"/>
    <property type="evidence" value="ECO:0007669"/>
    <property type="project" value="TreeGrafter"/>
</dbReference>
<dbReference type="InterPro" id="IPR015925">
    <property type="entry name" value="Ryanodine_IP3_receptor"/>
</dbReference>
<dbReference type="GO" id="GO:0005509">
    <property type="term" value="F:calcium ion binding"/>
    <property type="evidence" value="ECO:0007669"/>
    <property type="project" value="TreeGrafter"/>
</dbReference>
<evidence type="ECO:0000259" key="2">
    <source>
        <dbReference type="Pfam" id="PF08709"/>
    </source>
</evidence>
<dbReference type="PANTHER" id="PTHR13715:SF102">
    <property type="entry name" value="INOSITOL 1,4,5-TRISPHOSPHATE RECEPTOR"/>
    <property type="match status" value="1"/>
</dbReference>
<accession>A0AAE0ZK48</accession>
<sequence length="232" mass="25664">MATNFVHIGDIVSLYAEGSVNGFLSTLGLVDDRSVVQPDAGDLNNPPKKFRDCLFKICPMNRYSAQKQFWKAAKQTSSVPDSVLLQRLKDRVGCGRHHPSRGLTPQVVLTRDGMWTEVLCFTPILRAGSLPEHRSTSSFISPSPRQPGSKPVDPTRDSKTGHTLVFPVRGLNGVRSQNCPVRTYRELLATGRDETCPVSHWSRPVASDDWSHAVQMARLAAQPVHRVKSDVP</sequence>
<dbReference type="GO" id="GO:0070679">
    <property type="term" value="F:inositol 1,4,5 trisphosphate binding"/>
    <property type="evidence" value="ECO:0007669"/>
    <property type="project" value="TreeGrafter"/>
</dbReference>
<dbReference type="Pfam" id="PF08709">
    <property type="entry name" value="Ins145_P3_rec"/>
    <property type="match status" value="1"/>
</dbReference>
<protein>
    <recommendedName>
        <fullName evidence="2">Inositol 1,4,5-trisphosphate/ryanodine receptor domain-containing protein</fullName>
    </recommendedName>
</protein>
<dbReference type="PANTHER" id="PTHR13715">
    <property type="entry name" value="RYANODINE RECEPTOR AND IP3 RECEPTOR"/>
    <property type="match status" value="1"/>
</dbReference>
<comment type="caution">
    <text evidence="3">The sequence shown here is derived from an EMBL/GenBank/DDBJ whole genome shotgun (WGS) entry which is preliminary data.</text>
</comment>
<dbReference type="GO" id="GO:0030667">
    <property type="term" value="C:secretory granule membrane"/>
    <property type="evidence" value="ECO:0007669"/>
    <property type="project" value="TreeGrafter"/>
</dbReference>
<reference evidence="3" key="1">
    <citation type="journal article" date="2023" name="G3 (Bethesda)">
        <title>A reference genome for the long-term kleptoplast-retaining sea slug Elysia crispata morphotype clarki.</title>
        <authorList>
            <person name="Eastman K.E."/>
            <person name="Pendleton A.L."/>
            <person name="Shaikh M.A."/>
            <person name="Suttiyut T."/>
            <person name="Ogas R."/>
            <person name="Tomko P."/>
            <person name="Gavelis G."/>
            <person name="Widhalm J.R."/>
            <person name="Wisecaver J.H."/>
        </authorList>
    </citation>
    <scope>NUCLEOTIDE SEQUENCE</scope>
    <source>
        <strain evidence="3">ECLA1</strain>
    </source>
</reference>
<feature type="domain" description="Inositol 1,4,5-trisphosphate/ryanodine receptor" evidence="2">
    <location>
        <begin position="3"/>
        <end position="76"/>
    </location>
</feature>
<dbReference type="Proteomes" id="UP001283361">
    <property type="component" value="Unassembled WGS sequence"/>
</dbReference>
<feature type="region of interest" description="Disordered" evidence="1">
    <location>
        <begin position="132"/>
        <end position="161"/>
    </location>
</feature>
<name>A0AAE0ZK48_9GAST</name>
<dbReference type="Gene3D" id="2.80.10.50">
    <property type="match status" value="1"/>
</dbReference>
<dbReference type="GO" id="GO:0005789">
    <property type="term" value="C:endoplasmic reticulum membrane"/>
    <property type="evidence" value="ECO:0007669"/>
    <property type="project" value="TreeGrafter"/>
</dbReference>
<organism evidence="3 4">
    <name type="scientific">Elysia crispata</name>
    <name type="common">lettuce slug</name>
    <dbReference type="NCBI Taxonomy" id="231223"/>
    <lineage>
        <taxon>Eukaryota</taxon>
        <taxon>Metazoa</taxon>
        <taxon>Spiralia</taxon>
        <taxon>Lophotrochozoa</taxon>
        <taxon>Mollusca</taxon>
        <taxon>Gastropoda</taxon>
        <taxon>Heterobranchia</taxon>
        <taxon>Euthyneura</taxon>
        <taxon>Panpulmonata</taxon>
        <taxon>Sacoglossa</taxon>
        <taxon>Placobranchoidea</taxon>
        <taxon>Plakobranchidae</taxon>
        <taxon>Elysia</taxon>
    </lineage>
</organism>
<evidence type="ECO:0000313" key="4">
    <source>
        <dbReference type="Proteomes" id="UP001283361"/>
    </source>
</evidence>
<dbReference type="GO" id="GO:0016529">
    <property type="term" value="C:sarcoplasmic reticulum"/>
    <property type="evidence" value="ECO:0007669"/>
    <property type="project" value="TreeGrafter"/>
</dbReference>
<proteinExistence type="predicted"/>
<evidence type="ECO:0000256" key="1">
    <source>
        <dbReference type="SAM" id="MobiDB-lite"/>
    </source>
</evidence>
<evidence type="ECO:0000313" key="3">
    <source>
        <dbReference type="EMBL" id="KAK3770963.1"/>
    </source>
</evidence>
<gene>
    <name evidence="3" type="ORF">RRG08_029053</name>
</gene>
<dbReference type="GO" id="GO:0005220">
    <property type="term" value="F:inositol 1,4,5-trisphosphate-gated calcium channel activity"/>
    <property type="evidence" value="ECO:0007669"/>
    <property type="project" value="TreeGrafter"/>
</dbReference>
<dbReference type="InterPro" id="IPR014821">
    <property type="entry name" value="Ins145_P3_rcpt"/>
</dbReference>
<dbReference type="GO" id="GO:0035091">
    <property type="term" value="F:phosphatidylinositol binding"/>
    <property type="evidence" value="ECO:0007669"/>
    <property type="project" value="TreeGrafter"/>
</dbReference>
<keyword evidence="4" id="KW-1185">Reference proteome</keyword>